<name>A0ABS3LJL6_9PROT</name>
<organism evidence="3 4">
    <name type="scientific">Acetobacter suratthaniensis</name>
    <dbReference type="NCBI Taxonomy" id="1502841"/>
    <lineage>
        <taxon>Bacteria</taxon>
        <taxon>Pseudomonadati</taxon>
        <taxon>Pseudomonadota</taxon>
        <taxon>Alphaproteobacteria</taxon>
        <taxon>Acetobacterales</taxon>
        <taxon>Acetobacteraceae</taxon>
        <taxon>Acetobacter</taxon>
    </lineage>
</organism>
<reference evidence="3 4" key="1">
    <citation type="submission" date="2021-03" db="EMBL/GenBank/DDBJ databases">
        <title>The complete genome sequence of Acetobacter suratthaniensis TBRC 1719.</title>
        <authorList>
            <person name="Charoenyingcharoen P."/>
            <person name="Yukphan P."/>
        </authorList>
    </citation>
    <scope>NUCLEOTIDE SEQUENCE [LARGE SCALE GENOMIC DNA]</scope>
    <source>
        <strain evidence="3 4">TBRC 1719</strain>
    </source>
</reference>
<evidence type="ECO:0000256" key="1">
    <source>
        <dbReference type="SAM" id="MobiDB-lite"/>
    </source>
</evidence>
<sequence length="218" mass="23954">MLRGAPLLAMLLTLSGCANPARKAYRVALADARNDPSLCQTANFGPIGIYQPLIAQAWQKAHSTDGANAQNNSQPARETPTVTVSDLSSAPEVYIPPYSQRACHMTASVPGQPAESGFLSVVYYTHDGHVSSSLARWDSDTSISKYYDALKEKLRNGVDMNNPTLKSCLKHYPAIDHKTLDPSMQEAAVSLRAMLVRRCMANHAALQDLYQDMYFIHR</sequence>
<feature type="chain" id="PRO_5046306822" evidence="2">
    <location>
        <begin position="21"/>
        <end position="218"/>
    </location>
</feature>
<accession>A0ABS3LJL6</accession>
<feature type="signal peptide" evidence="2">
    <location>
        <begin position="1"/>
        <end position="20"/>
    </location>
</feature>
<evidence type="ECO:0000313" key="4">
    <source>
        <dbReference type="Proteomes" id="UP000664399"/>
    </source>
</evidence>
<feature type="region of interest" description="Disordered" evidence="1">
    <location>
        <begin position="61"/>
        <end position="81"/>
    </location>
</feature>
<proteinExistence type="predicted"/>
<dbReference type="EMBL" id="JAFVMG010000001">
    <property type="protein sequence ID" value="MBO1327165.1"/>
    <property type="molecule type" value="Genomic_DNA"/>
</dbReference>
<gene>
    <name evidence="3" type="ORF">J2D75_01580</name>
</gene>
<evidence type="ECO:0000256" key="2">
    <source>
        <dbReference type="SAM" id="SignalP"/>
    </source>
</evidence>
<protein>
    <submittedName>
        <fullName evidence="3">Uncharacterized protein</fullName>
    </submittedName>
</protein>
<comment type="caution">
    <text evidence="3">The sequence shown here is derived from an EMBL/GenBank/DDBJ whole genome shotgun (WGS) entry which is preliminary data.</text>
</comment>
<feature type="compositionally biased region" description="Polar residues" evidence="1">
    <location>
        <begin position="65"/>
        <end position="81"/>
    </location>
</feature>
<keyword evidence="2" id="KW-0732">Signal</keyword>
<dbReference type="PROSITE" id="PS51257">
    <property type="entry name" value="PROKAR_LIPOPROTEIN"/>
    <property type="match status" value="1"/>
</dbReference>
<keyword evidence="4" id="KW-1185">Reference proteome</keyword>
<evidence type="ECO:0000313" key="3">
    <source>
        <dbReference type="EMBL" id="MBO1327165.1"/>
    </source>
</evidence>
<dbReference type="Proteomes" id="UP000664399">
    <property type="component" value="Unassembled WGS sequence"/>
</dbReference>